<dbReference type="AlphaFoldDB" id="A0A8H4RFW6"/>
<gene>
    <name evidence="2" type="ORF">G7Y89_g9592</name>
</gene>
<name>A0A8H4RFW6_9HELO</name>
<sequence length="457" mass="50509">MEPHMLSALLPSVEHFVAIGDHQQLRPQINNFKLSLESQHGSPYKLDRSQLERLSVGEKGRRSFPVAQLNVQRHMRPEISALIRSTLYPRLVDHETVQNLPDIDGHTEDLHNKSHSNKLEVEMTCPLVRHIIRQGAYNSSNIAVLTPYTSPLQLLRSKFRSEFEIVLSDRDQDTLAKDGFAAVNTPDGTAEGSEDSELVPLMKRPLEKKQMSDLLWSNEKKNPGFLKTSNRINVLLSRAQHGLIIIGETVAAIVKQNAIHLPCNHSCQKAACGEDCRQYTAPVWSEFLATGKSIRHNFSVPKTVRHPCHTGMFVLQLVDDVTRRTAKAKSSPSTRLAAKSVAVHLEPATTTVLDISTEIGLAGHVNQIARYVAPTLPANRVVQNHAPPVSSDALGLASIKASVPCRVLHHVTGYRATSAASRSSHAGIVLEFVEKCALRATVRSVPRSRNLVSTYLK</sequence>
<feature type="domain" description="DNA2/NAM7 helicase-like C-terminal" evidence="1">
    <location>
        <begin position="46"/>
        <end position="248"/>
    </location>
</feature>
<dbReference type="Gene3D" id="3.40.50.300">
    <property type="entry name" value="P-loop containing nucleotide triphosphate hydrolases"/>
    <property type="match status" value="2"/>
</dbReference>
<evidence type="ECO:0000313" key="3">
    <source>
        <dbReference type="Proteomes" id="UP000566819"/>
    </source>
</evidence>
<dbReference type="Proteomes" id="UP000566819">
    <property type="component" value="Unassembled WGS sequence"/>
</dbReference>
<evidence type="ECO:0000313" key="2">
    <source>
        <dbReference type="EMBL" id="KAF4628561.1"/>
    </source>
</evidence>
<dbReference type="CDD" id="cd18808">
    <property type="entry name" value="SF1_C_Upf1"/>
    <property type="match status" value="1"/>
</dbReference>
<dbReference type="EMBL" id="JAAMPI010000795">
    <property type="protein sequence ID" value="KAF4628561.1"/>
    <property type="molecule type" value="Genomic_DNA"/>
</dbReference>
<accession>A0A8H4RFW6</accession>
<comment type="caution">
    <text evidence="2">The sequence shown here is derived from an EMBL/GenBank/DDBJ whole genome shotgun (WGS) entry which is preliminary data.</text>
</comment>
<evidence type="ECO:0000259" key="1">
    <source>
        <dbReference type="Pfam" id="PF13087"/>
    </source>
</evidence>
<dbReference type="OrthoDB" id="3564767at2759"/>
<organism evidence="2 3">
    <name type="scientific">Cudoniella acicularis</name>
    <dbReference type="NCBI Taxonomy" id="354080"/>
    <lineage>
        <taxon>Eukaryota</taxon>
        <taxon>Fungi</taxon>
        <taxon>Dikarya</taxon>
        <taxon>Ascomycota</taxon>
        <taxon>Pezizomycotina</taxon>
        <taxon>Leotiomycetes</taxon>
        <taxon>Helotiales</taxon>
        <taxon>Tricladiaceae</taxon>
        <taxon>Cudoniella</taxon>
    </lineage>
</organism>
<proteinExistence type="predicted"/>
<dbReference type="InterPro" id="IPR047187">
    <property type="entry name" value="SF1_C_Upf1"/>
</dbReference>
<dbReference type="SUPFAM" id="SSF52540">
    <property type="entry name" value="P-loop containing nucleoside triphosphate hydrolases"/>
    <property type="match status" value="1"/>
</dbReference>
<dbReference type="PANTHER" id="PTHR10887">
    <property type="entry name" value="DNA2/NAM7 HELICASE FAMILY"/>
    <property type="match status" value="1"/>
</dbReference>
<keyword evidence="3" id="KW-1185">Reference proteome</keyword>
<dbReference type="InterPro" id="IPR027417">
    <property type="entry name" value="P-loop_NTPase"/>
</dbReference>
<dbReference type="Pfam" id="PF13087">
    <property type="entry name" value="AAA_12"/>
    <property type="match status" value="1"/>
</dbReference>
<reference evidence="2 3" key="1">
    <citation type="submission" date="2020-03" db="EMBL/GenBank/DDBJ databases">
        <title>Draft Genome Sequence of Cudoniella acicularis.</title>
        <authorList>
            <person name="Buettner E."/>
            <person name="Kellner H."/>
        </authorList>
    </citation>
    <scope>NUCLEOTIDE SEQUENCE [LARGE SCALE GENOMIC DNA]</scope>
    <source>
        <strain evidence="2 3">DSM 108380</strain>
    </source>
</reference>
<dbReference type="InterPro" id="IPR041679">
    <property type="entry name" value="DNA2/NAM7-like_C"/>
</dbReference>
<dbReference type="GO" id="GO:0031380">
    <property type="term" value="C:nuclear RNA-directed RNA polymerase complex"/>
    <property type="evidence" value="ECO:0007669"/>
    <property type="project" value="TreeGrafter"/>
</dbReference>
<protein>
    <recommendedName>
        <fullName evidence="1">DNA2/NAM7 helicase-like C-terminal domain-containing protein</fullName>
    </recommendedName>
</protein>
<dbReference type="PANTHER" id="PTHR10887:SF445">
    <property type="entry name" value="NFX1-TYPE ZINC FINGER-CONTAINING PROTEIN 1"/>
    <property type="match status" value="1"/>
</dbReference>
<dbReference type="InterPro" id="IPR045055">
    <property type="entry name" value="DNA2/NAM7-like"/>
</dbReference>
<dbReference type="GO" id="GO:0031048">
    <property type="term" value="P:regulatory ncRNA-mediated heterochromatin formation"/>
    <property type="evidence" value="ECO:0007669"/>
    <property type="project" value="TreeGrafter"/>
</dbReference>